<organism evidence="2 3">
    <name type="scientific">Rosa chinensis</name>
    <name type="common">China rose</name>
    <dbReference type="NCBI Taxonomy" id="74649"/>
    <lineage>
        <taxon>Eukaryota</taxon>
        <taxon>Viridiplantae</taxon>
        <taxon>Streptophyta</taxon>
        <taxon>Embryophyta</taxon>
        <taxon>Tracheophyta</taxon>
        <taxon>Spermatophyta</taxon>
        <taxon>Magnoliopsida</taxon>
        <taxon>eudicotyledons</taxon>
        <taxon>Gunneridae</taxon>
        <taxon>Pentapetalae</taxon>
        <taxon>rosids</taxon>
        <taxon>fabids</taxon>
        <taxon>Rosales</taxon>
        <taxon>Rosaceae</taxon>
        <taxon>Rosoideae</taxon>
        <taxon>Rosoideae incertae sedis</taxon>
        <taxon>Rosa</taxon>
    </lineage>
</organism>
<dbReference type="Gramene" id="PRQ27676">
    <property type="protein sequence ID" value="PRQ27676"/>
    <property type="gene ID" value="RchiOBHm_Chr6g0307831"/>
</dbReference>
<protein>
    <submittedName>
        <fullName evidence="2">Uncharacterized protein</fullName>
    </submittedName>
</protein>
<accession>A0A2P6Q0I6</accession>
<keyword evidence="3" id="KW-1185">Reference proteome</keyword>
<evidence type="ECO:0000313" key="2">
    <source>
        <dbReference type="EMBL" id="PRQ27676.1"/>
    </source>
</evidence>
<name>A0A2P6Q0I6_ROSCH</name>
<dbReference type="Proteomes" id="UP000238479">
    <property type="component" value="Chromosome 6"/>
</dbReference>
<comment type="caution">
    <text evidence="2">The sequence shown here is derived from an EMBL/GenBank/DDBJ whole genome shotgun (WGS) entry which is preliminary data.</text>
</comment>
<keyword evidence="1" id="KW-0472">Membrane</keyword>
<reference evidence="2 3" key="1">
    <citation type="journal article" date="2018" name="Nat. Genet.">
        <title>The Rosa genome provides new insights in the design of modern roses.</title>
        <authorList>
            <person name="Bendahmane M."/>
        </authorList>
    </citation>
    <scope>NUCLEOTIDE SEQUENCE [LARGE SCALE GENOMIC DNA]</scope>
    <source>
        <strain evidence="3">cv. Old Blush</strain>
    </source>
</reference>
<keyword evidence="1" id="KW-1133">Transmembrane helix</keyword>
<keyword evidence="1" id="KW-0812">Transmembrane</keyword>
<evidence type="ECO:0000256" key="1">
    <source>
        <dbReference type="SAM" id="Phobius"/>
    </source>
</evidence>
<dbReference type="EMBL" id="PDCK01000044">
    <property type="protein sequence ID" value="PRQ27676.1"/>
    <property type="molecule type" value="Genomic_DNA"/>
</dbReference>
<dbReference type="AlphaFoldDB" id="A0A2P6Q0I6"/>
<proteinExistence type="predicted"/>
<gene>
    <name evidence="2" type="ORF">RchiOBHm_Chr6g0307831</name>
</gene>
<feature type="transmembrane region" description="Helical" evidence="1">
    <location>
        <begin position="99"/>
        <end position="120"/>
    </location>
</feature>
<evidence type="ECO:0000313" key="3">
    <source>
        <dbReference type="Proteomes" id="UP000238479"/>
    </source>
</evidence>
<sequence>MKDPTGNWLVRDLLEGFVGFQRGSIKDNGGLGLTLLRSDWVDYEVATWYGDLTRFAFVGGWDGVSLGHCGRGFSAAVRAFGGGYCAATTRAHGSGGQKLLGGGVGVPTAVSMLWILFWVMGCSTSIWVPELLGLRWVLFHGWGCWART</sequence>